<evidence type="ECO:0000256" key="2">
    <source>
        <dbReference type="ARBA" id="ARBA00001946"/>
    </source>
</evidence>
<evidence type="ECO:0000256" key="17">
    <source>
        <dbReference type="PIRSR" id="PIRSR000724-2"/>
    </source>
</evidence>
<comment type="cofactor">
    <cofactor evidence="2">
        <name>Mg(2+)</name>
        <dbReference type="ChEBI" id="CHEBI:18420"/>
    </cofactor>
</comment>
<keyword evidence="9" id="KW-0479">Metal-binding</keyword>
<evidence type="ECO:0000313" key="21">
    <source>
        <dbReference type="Proteomes" id="UP000053257"/>
    </source>
</evidence>
<accession>A0A0C3S5Q2</accession>
<dbReference type="PRINTS" id="PR00477">
    <property type="entry name" value="PHGLYCKINASE"/>
</dbReference>
<feature type="binding site" evidence="17">
    <location>
        <begin position="372"/>
        <end position="375"/>
    </location>
    <ligand>
        <name>ATP</name>
        <dbReference type="ChEBI" id="CHEBI:30616"/>
    </ligand>
</feature>
<feature type="binding site" evidence="17">
    <location>
        <position position="343"/>
    </location>
    <ligand>
        <name>ATP</name>
        <dbReference type="ChEBI" id="CHEBI:30616"/>
    </ligand>
</feature>
<keyword evidence="10" id="KW-0547">Nucleotide-binding</keyword>
<dbReference type="CDD" id="cd00318">
    <property type="entry name" value="Phosphoglycerate_kinase"/>
    <property type="match status" value="1"/>
</dbReference>
<keyword evidence="8 18" id="KW-0808">Transferase</keyword>
<dbReference type="EMBL" id="KN840605">
    <property type="protein sequence ID" value="KIP03675.1"/>
    <property type="molecule type" value="Genomic_DNA"/>
</dbReference>
<comment type="pathway">
    <text evidence="3">Carbohydrate degradation; glycolysis; pyruvate from D-glyceraldehyde 3-phosphate: step 2/5.</text>
</comment>
<keyword evidence="13" id="KW-0460">Magnesium</keyword>
<dbReference type="SUPFAM" id="SSF53748">
    <property type="entry name" value="Phosphoglycerate kinase"/>
    <property type="match status" value="1"/>
</dbReference>
<dbReference type="HOGENOM" id="CLU_025427_0_2_1"/>
<reference evidence="20 21" key="1">
    <citation type="journal article" date="2014" name="PLoS Genet.">
        <title>Analysis of the Phlebiopsis gigantea genome, transcriptome and secretome provides insight into its pioneer colonization strategies of wood.</title>
        <authorList>
            <person name="Hori C."/>
            <person name="Ishida T."/>
            <person name="Igarashi K."/>
            <person name="Samejima M."/>
            <person name="Suzuki H."/>
            <person name="Master E."/>
            <person name="Ferreira P."/>
            <person name="Ruiz-Duenas F.J."/>
            <person name="Held B."/>
            <person name="Canessa P."/>
            <person name="Larrondo L.F."/>
            <person name="Schmoll M."/>
            <person name="Druzhinina I.S."/>
            <person name="Kubicek C.P."/>
            <person name="Gaskell J.A."/>
            <person name="Kersten P."/>
            <person name="St John F."/>
            <person name="Glasner J."/>
            <person name="Sabat G."/>
            <person name="Splinter BonDurant S."/>
            <person name="Syed K."/>
            <person name="Yadav J."/>
            <person name="Mgbeahuruike A.C."/>
            <person name="Kovalchuk A."/>
            <person name="Asiegbu F.O."/>
            <person name="Lackner G."/>
            <person name="Hoffmeister D."/>
            <person name="Rencoret J."/>
            <person name="Gutierrez A."/>
            <person name="Sun H."/>
            <person name="Lindquist E."/>
            <person name="Barry K."/>
            <person name="Riley R."/>
            <person name="Grigoriev I.V."/>
            <person name="Henrissat B."/>
            <person name="Kues U."/>
            <person name="Berka R.M."/>
            <person name="Martinez A.T."/>
            <person name="Covert S.F."/>
            <person name="Blanchette R.A."/>
            <person name="Cullen D."/>
        </authorList>
    </citation>
    <scope>NUCLEOTIDE SEQUENCE [LARGE SCALE GENOMIC DNA]</scope>
    <source>
        <strain evidence="20 21">11061_1 CR5-6</strain>
    </source>
</reference>
<comment type="similarity">
    <text evidence="4 18">Belongs to the phosphoglycerate kinase family.</text>
</comment>
<evidence type="ECO:0000256" key="11">
    <source>
        <dbReference type="ARBA" id="ARBA00022777"/>
    </source>
</evidence>
<feature type="binding site" evidence="16">
    <location>
        <position position="39"/>
    </location>
    <ligand>
        <name>(2R)-3-phosphoglycerate</name>
        <dbReference type="ChEBI" id="CHEBI:58272"/>
    </ligand>
</feature>
<dbReference type="GO" id="GO:0005829">
    <property type="term" value="C:cytosol"/>
    <property type="evidence" value="ECO:0007669"/>
    <property type="project" value="TreeGrafter"/>
</dbReference>
<evidence type="ECO:0000256" key="18">
    <source>
        <dbReference type="RuleBase" id="RU000532"/>
    </source>
</evidence>
<dbReference type="GO" id="GO:0006094">
    <property type="term" value="P:gluconeogenesis"/>
    <property type="evidence" value="ECO:0007669"/>
    <property type="project" value="TreeGrafter"/>
</dbReference>
<evidence type="ECO:0000256" key="9">
    <source>
        <dbReference type="ARBA" id="ARBA00022723"/>
    </source>
</evidence>
<keyword evidence="21" id="KW-1185">Reference proteome</keyword>
<feature type="binding site" evidence="16">
    <location>
        <position position="170"/>
    </location>
    <ligand>
        <name>(2R)-3-phosphoglycerate</name>
        <dbReference type="ChEBI" id="CHEBI:58272"/>
    </ligand>
</feature>
<dbReference type="GO" id="GO:0046872">
    <property type="term" value="F:metal ion binding"/>
    <property type="evidence" value="ECO:0007669"/>
    <property type="project" value="UniProtKB-KW"/>
</dbReference>
<dbReference type="STRING" id="745531.A0A0C3S5Q2"/>
<evidence type="ECO:0000256" key="6">
    <source>
        <dbReference type="ARBA" id="ARBA00013061"/>
    </source>
</evidence>
<dbReference type="PANTHER" id="PTHR11406">
    <property type="entry name" value="PHOSPHOGLYCERATE KINASE"/>
    <property type="match status" value="1"/>
</dbReference>
<comment type="subunit">
    <text evidence="5 19">Monomer.</text>
</comment>
<feature type="binding site" evidence="17">
    <location>
        <position position="219"/>
    </location>
    <ligand>
        <name>ATP</name>
        <dbReference type="ChEBI" id="CHEBI:30616"/>
    </ligand>
</feature>
<dbReference type="EC" id="2.7.2.3" evidence="6 18"/>
<evidence type="ECO:0000256" key="10">
    <source>
        <dbReference type="ARBA" id="ARBA00022741"/>
    </source>
</evidence>
<evidence type="ECO:0000256" key="5">
    <source>
        <dbReference type="ARBA" id="ARBA00011245"/>
    </source>
</evidence>
<evidence type="ECO:0000256" key="3">
    <source>
        <dbReference type="ARBA" id="ARBA00004838"/>
    </source>
</evidence>
<dbReference type="FunFam" id="3.40.50.1260:FF:000003">
    <property type="entry name" value="Phosphoglycerate kinase"/>
    <property type="match status" value="1"/>
</dbReference>
<dbReference type="GO" id="GO:0006096">
    <property type="term" value="P:glycolytic process"/>
    <property type="evidence" value="ECO:0007669"/>
    <property type="project" value="UniProtKB-KW"/>
</dbReference>
<sequence>MSLSNKLSITDLDLKDKRVLIRVDFNVPMQEGKITNPARIVAALPTIKYALDNGAKAVILMSHLGRPDGKVVAKYSLAPVAKELETQLNKPVIFVSESVGPDVEKVVNEAAPGSIILLENLRFHIEEEGSAKDKDGKKTKADPAKVEEFRAGLTKLSDVYVNDAFGTAHRAHSSMVGVKLPQRAAGFLMKKELEYFAKALESPERPFLAILGGAKVSDKIQLIENMLDKVNSLIICGGMAFTFKKVLENVAIGNSLFDQAGSEKVAALIEKAKANNIKVVFPVDFITADKFDKDATTGLATDAEGIPDSWMGLDAGPKSRELFKQTVLESKTILWNGPPGVFEFPKFAEGSTALLEATIEAAAHGATVIVGGGDTATVVAQHHSEDKLSHVSTGGGASLELLEGKTLPGVAELSQK</sequence>
<dbReference type="HAMAP" id="MF_00145">
    <property type="entry name" value="Phosphoglyc_kinase"/>
    <property type="match status" value="1"/>
</dbReference>
<dbReference type="Proteomes" id="UP000053257">
    <property type="component" value="Unassembled WGS sequence"/>
</dbReference>
<evidence type="ECO:0000256" key="14">
    <source>
        <dbReference type="ARBA" id="ARBA00023152"/>
    </source>
</evidence>
<feature type="binding site" evidence="16">
    <location>
        <position position="122"/>
    </location>
    <ligand>
        <name>(2R)-3-phosphoglycerate</name>
        <dbReference type="ChEBI" id="CHEBI:58272"/>
    </ligand>
</feature>
<name>A0A0C3S5Q2_PHLG1</name>
<dbReference type="GO" id="GO:0004618">
    <property type="term" value="F:phosphoglycerate kinase activity"/>
    <property type="evidence" value="ECO:0007669"/>
    <property type="project" value="UniProtKB-EC"/>
</dbReference>
<dbReference type="GO" id="GO:0043531">
    <property type="term" value="F:ADP binding"/>
    <property type="evidence" value="ECO:0007669"/>
    <property type="project" value="TreeGrafter"/>
</dbReference>
<dbReference type="AlphaFoldDB" id="A0A0C3S5Q2"/>
<evidence type="ECO:0000256" key="12">
    <source>
        <dbReference type="ARBA" id="ARBA00022840"/>
    </source>
</evidence>
<keyword evidence="11 18" id="KW-0418">Kinase</keyword>
<keyword evidence="14" id="KW-0324">Glycolysis</keyword>
<dbReference type="Pfam" id="PF00162">
    <property type="entry name" value="PGK"/>
    <property type="match status" value="1"/>
</dbReference>
<dbReference type="PIRSF" id="PIRSF000724">
    <property type="entry name" value="Pgk"/>
    <property type="match status" value="1"/>
</dbReference>
<feature type="binding site" evidence="17">
    <location>
        <position position="312"/>
    </location>
    <ligand>
        <name>ATP</name>
        <dbReference type="ChEBI" id="CHEBI:30616"/>
    </ligand>
</feature>
<gene>
    <name evidence="20" type="ORF">PHLGIDRAFT_110573</name>
</gene>
<evidence type="ECO:0000256" key="8">
    <source>
        <dbReference type="ARBA" id="ARBA00022679"/>
    </source>
</evidence>
<feature type="binding site" evidence="16">
    <location>
        <begin position="24"/>
        <end position="26"/>
    </location>
    <ligand>
        <name>substrate</name>
    </ligand>
</feature>
<dbReference type="InterPro" id="IPR015824">
    <property type="entry name" value="Phosphoglycerate_kinase_N"/>
</dbReference>
<evidence type="ECO:0000256" key="4">
    <source>
        <dbReference type="ARBA" id="ARBA00008982"/>
    </source>
</evidence>
<comment type="function">
    <text evidence="15">Catalyzes one of the two ATP producing reactions in the glycolytic pathway via the reversible conversion of 1,3-diphosphoglycerate to 3-phosphoglycerate. Both L- and D- forms of purine and pyrimidine nucleotides can be used as substrates, but the activity is much lower on pyrimidines. Negatively regulates the biosynthesis of acetyl-CoA from pyruvate in the mitochondrion.</text>
</comment>
<dbReference type="InterPro" id="IPR001576">
    <property type="entry name" value="Phosphoglycerate_kinase"/>
</dbReference>
<organism evidence="20 21">
    <name type="scientific">Phlebiopsis gigantea (strain 11061_1 CR5-6)</name>
    <name type="common">White-rot fungus</name>
    <name type="synonym">Peniophora gigantea</name>
    <dbReference type="NCBI Taxonomy" id="745531"/>
    <lineage>
        <taxon>Eukaryota</taxon>
        <taxon>Fungi</taxon>
        <taxon>Dikarya</taxon>
        <taxon>Basidiomycota</taxon>
        <taxon>Agaricomycotina</taxon>
        <taxon>Agaricomycetes</taxon>
        <taxon>Polyporales</taxon>
        <taxon>Phanerochaetaceae</taxon>
        <taxon>Phlebiopsis</taxon>
    </lineage>
</organism>
<dbReference type="FunFam" id="3.40.50.1260:FF:000019">
    <property type="entry name" value="Phosphoglycerate kinase 1"/>
    <property type="match status" value="1"/>
</dbReference>
<evidence type="ECO:0000256" key="19">
    <source>
        <dbReference type="RuleBase" id="RU000696"/>
    </source>
</evidence>
<evidence type="ECO:0000256" key="16">
    <source>
        <dbReference type="PIRSR" id="PIRSR000724-1"/>
    </source>
</evidence>
<dbReference type="InterPro" id="IPR015911">
    <property type="entry name" value="Phosphoglycerate_kinase_CS"/>
</dbReference>
<dbReference type="InterPro" id="IPR036043">
    <property type="entry name" value="Phosphoglycerate_kinase_sf"/>
</dbReference>
<evidence type="ECO:0000313" key="20">
    <source>
        <dbReference type="EMBL" id="KIP03675.1"/>
    </source>
</evidence>
<proteinExistence type="inferred from homology"/>
<dbReference type="OrthoDB" id="275353at2759"/>
<evidence type="ECO:0000256" key="1">
    <source>
        <dbReference type="ARBA" id="ARBA00000642"/>
    </source>
</evidence>
<dbReference type="GO" id="GO:0005524">
    <property type="term" value="F:ATP binding"/>
    <property type="evidence" value="ECO:0007669"/>
    <property type="project" value="UniProtKB-KW"/>
</dbReference>
<evidence type="ECO:0000256" key="15">
    <source>
        <dbReference type="ARBA" id="ARBA00049965"/>
    </source>
</evidence>
<dbReference type="Gene3D" id="3.40.50.1260">
    <property type="entry name" value="Phosphoglycerate kinase, N-terminal domain"/>
    <property type="match status" value="3"/>
</dbReference>
<evidence type="ECO:0000256" key="7">
    <source>
        <dbReference type="ARBA" id="ARBA00016471"/>
    </source>
</evidence>
<feature type="binding site" evidence="16">
    <location>
        <begin position="63"/>
        <end position="66"/>
    </location>
    <ligand>
        <name>substrate</name>
    </ligand>
</feature>
<protein>
    <recommendedName>
        <fullName evidence="7 18">Phosphoglycerate kinase</fullName>
        <ecNumber evidence="6 18">2.7.2.3</ecNumber>
    </recommendedName>
</protein>
<comment type="catalytic activity">
    <reaction evidence="1 18">
        <text>(2R)-3-phosphoglycerate + ATP = (2R)-3-phospho-glyceroyl phosphate + ADP</text>
        <dbReference type="Rhea" id="RHEA:14801"/>
        <dbReference type="ChEBI" id="CHEBI:30616"/>
        <dbReference type="ChEBI" id="CHEBI:57604"/>
        <dbReference type="ChEBI" id="CHEBI:58272"/>
        <dbReference type="ChEBI" id="CHEBI:456216"/>
        <dbReference type="EC" id="2.7.2.3"/>
    </reaction>
</comment>
<dbReference type="PANTHER" id="PTHR11406:SF0">
    <property type="entry name" value="PHOSPHOGLYCERATE KINASE"/>
    <property type="match status" value="1"/>
</dbReference>
<evidence type="ECO:0000256" key="13">
    <source>
        <dbReference type="ARBA" id="ARBA00022842"/>
    </source>
</evidence>
<dbReference type="PROSITE" id="PS00111">
    <property type="entry name" value="PGLYCERATE_KINASE"/>
    <property type="match status" value="1"/>
</dbReference>
<keyword evidence="12 17" id="KW-0067">ATP-binding</keyword>
<dbReference type="SMR" id="A0A0C3S5Q2"/>